<reference evidence="3" key="2">
    <citation type="submission" date="2015-01" db="EMBL/GenBank/DDBJ databases">
        <authorList>
            <person name="Felsheim R."/>
        </authorList>
    </citation>
    <scope>NUCLEOTIDE SEQUENCE [LARGE SCALE GENOMIC DNA]</scope>
    <source>
        <strain evidence="3">IrR/Munich</strain>
    </source>
</reference>
<sequence length="252" mass="29305">MINNINSHQPSRLQAARNKILSSGGSPNTKNTKIEEFFLEQHEWDKFQELRERLQKIKEPREKLDEMKNFYDVINSLDKNIILGVMQEKQKVQQASNQKAQEIIRSKFLYLDNAGNFSDGLQNLFEKLKNKEETEEKELIEASKNILSKSISVNKNYFRNTNNSSELDLQYKMLLIDHADNISQNIKEALVLYAGSNNNNKIDILSEELANKFKNISNLNTAKDKLTATKELQKSIQQKEVNNERLTQEEIR</sequence>
<dbReference type="Proteomes" id="UP000018149">
    <property type="component" value="Chromosome I"/>
</dbReference>
<dbReference type="RefSeq" id="WP_023508311.1">
    <property type="nucleotide sequence ID" value="NZ_LN794217.1"/>
</dbReference>
<name>A0A0B7J3G6_9RICK</name>
<accession>A0A0B7J3G6</accession>
<gene>
    <name evidence="2" type="ORF">RMONA_05875</name>
</gene>
<evidence type="ECO:0000313" key="3">
    <source>
        <dbReference type="Proteomes" id="UP000018149"/>
    </source>
</evidence>
<keyword evidence="1" id="KW-0175">Coiled coil</keyword>
<dbReference type="EMBL" id="LN794217">
    <property type="protein sequence ID" value="CEO17540.1"/>
    <property type="molecule type" value="Genomic_DNA"/>
</dbReference>
<reference evidence="2 3" key="1">
    <citation type="submission" date="2015-01" db="EMBL/GenBank/DDBJ databases">
        <title>Draft genome sequence of Rickettsia monacensis strain IrR/Munich.</title>
        <authorList>
            <person name="Felsheim R.F."/>
            <person name="Johnson S.L."/>
            <person name="Kurtti T.J."/>
            <person name="Munderloh U.G."/>
        </authorList>
    </citation>
    <scope>NUCLEOTIDE SEQUENCE [LARGE SCALE GENOMIC DNA]</scope>
    <source>
        <strain evidence="2 3">IrR/Munich</strain>
    </source>
</reference>
<evidence type="ECO:0000256" key="1">
    <source>
        <dbReference type="SAM" id="Coils"/>
    </source>
</evidence>
<organism evidence="2 3">
    <name type="scientific">Rickettsia monacensis</name>
    <dbReference type="NCBI Taxonomy" id="109232"/>
    <lineage>
        <taxon>Bacteria</taxon>
        <taxon>Pseudomonadati</taxon>
        <taxon>Pseudomonadota</taxon>
        <taxon>Alphaproteobacteria</taxon>
        <taxon>Rickettsiales</taxon>
        <taxon>Rickettsiaceae</taxon>
        <taxon>Rickettsieae</taxon>
        <taxon>Rickettsia</taxon>
        <taxon>spotted fever group</taxon>
    </lineage>
</organism>
<dbReference type="AlphaFoldDB" id="A0A0B7J3G6"/>
<dbReference type="HOGENOM" id="CLU_1102153_0_0_5"/>
<proteinExistence type="predicted"/>
<protein>
    <submittedName>
        <fullName evidence="2">Uncharacterized protein</fullName>
    </submittedName>
</protein>
<dbReference type="KEGG" id="rmc:RMONA_05875"/>
<keyword evidence="3" id="KW-1185">Reference proteome</keyword>
<feature type="coiled-coil region" evidence="1">
    <location>
        <begin position="118"/>
        <end position="145"/>
    </location>
</feature>
<evidence type="ECO:0000313" key="2">
    <source>
        <dbReference type="EMBL" id="CEO17540.1"/>
    </source>
</evidence>